<dbReference type="InterPro" id="IPR001722">
    <property type="entry name" value="Glyco_hydro_7"/>
</dbReference>
<keyword evidence="5 9" id="KW-0136">Cellulose degradation</keyword>
<dbReference type="PANTHER" id="PTHR33753">
    <property type="entry name" value="1,4-BETA-D-GLUCAN CELLOBIOHYDROLASE B"/>
    <property type="match status" value="1"/>
</dbReference>
<dbReference type="Pfam" id="PF00840">
    <property type="entry name" value="Glyco_hydro_7"/>
    <property type="match status" value="1"/>
</dbReference>
<evidence type="ECO:0000313" key="11">
    <source>
        <dbReference type="EMBL" id="KAK4442321.1"/>
    </source>
</evidence>
<protein>
    <recommendedName>
        <fullName evidence="9">Glucanase</fullName>
        <ecNumber evidence="9">3.2.1.-</ecNumber>
    </recommendedName>
</protein>
<sequence length="449" mass="49363">MLLSTLLLPLFTLPTPSFSQQIGHFQTDIGHPGLQWTQCTAANTCQPINGTLTADQKYRWLHKVNDYVDCYAYGGNNWNPRVCDTEANCTANCALEGVDYRPRNTLGVEFTNNNTAVSMAVYTWKDFQINIGLRFFLLSPSPLATYQTFTLLNNEFTFTVDLSIVGCGLNAALTFVEMDPDGGMGKYPTNKAGARYGTGYCDAACGRDQLFVAGKANVEGWESSYFDAASGKGKYGACCPEFALWKSNSQSYAMGSHMCKEKGYTVCEGKECEGEEARCDEVGCGYSPYRMGRRGFYGEGKEVDTRRPFTVVTRFEEGMVYQVFVQDGKRIETPPPSWGGVGGITEESCGRRVGVFGEGDGFGELGGWEAHREMLRRPMVLAMSISPDWEGNNRWLDGVYPKGADESKPGAKRGECVGDDAAEVLAINRNAKVIWSDLRFGPIGSTIDI</sequence>
<feature type="signal peptide" evidence="10">
    <location>
        <begin position="1"/>
        <end position="19"/>
    </location>
</feature>
<comment type="similarity">
    <text evidence="2 9">Belongs to the glycosyl hydrolase 7 (cellulase C) family.</text>
</comment>
<gene>
    <name evidence="11" type="ORF">QBC34DRAFT_455099</name>
</gene>
<accession>A0AAV9G4E6</accession>
<comment type="catalytic activity">
    <reaction evidence="1">
        <text>Hydrolysis of (1-&gt;4)-beta-D-glucosidic linkages in cellulose and cellotetraose, releasing cellobiose from the non-reducing ends of the chains.</text>
        <dbReference type="EC" id="3.2.1.91"/>
    </reaction>
</comment>
<dbReference type="PANTHER" id="PTHR33753:SF2">
    <property type="entry name" value="GLYCOSIDE HYDROLASE FAMILY 7 PROTEIN"/>
    <property type="match status" value="1"/>
</dbReference>
<dbReference type="AlphaFoldDB" id="A0AAV9G4E6"/>
<dbReference type="SUPFAM" id="SSF49899">
    <property type="entry name" value="Concanavalin A-like lectins/glucanases"/>
    <property type="match status" value="1"/>
</dbReference>
<evidence type="ECO:0000256" key="3">
    <source>
        <dbReference type="ARBA" id="ARBA00022729"/>
    </source>
</evidence>
<dbReference type="EMBL" id="MU866020">
    <property type="protein sequence ID" value="KAK4442321.1"/>
    <property type="molecule type" value="Genomic_DNA"/>
</dbReference>
<comment type="caution">
    <text evidence="11">The sequence shown here is derived from an EMBL/GenBank/DDBJ whole genome shotgun (WGS) entry which is preliminary data.</text>
</comment>
<evidence type="ECO:0000256" key="8">
    <source>
        <dbReference type="ARBA" id="ARBA00023326"/>
    </source>
</evidence>
<dbReference type="PRINTS" id="PR00734">
    <property type="entry name" value="GLHYDRLASE7"/>
</dbReference>
<evidence type="ECO:0000256" key="6">
    <source>
        <dbReference type="ARBA" id="ARBA00023277"/>
    </source>
</evidence>
<dbReference type="InterPro" id="IPR037019">
    <property type="entry name" value="Glyco_hydro_7_sf"/>
</dbReference>
<feature type="chain" id="PRO_5043507989" description="Glucanase" evidence="10">
    <location>
        <begin position="20"/>
        <end position="449"/>
    </location>
</feature>
<name>A0AAV9G4E6_9PEZI</name>
<dbReference type="InterPro" id="IPR013320">
    <property type="entry name" value="ConA-like_dom_sf"/>
</dbReference>
<evidence type="ECO:0000313" key="12">
    <source>
        <dbReference type="Proteomes" id="UP001321760"/>
    </source>
</evidence>
<keyword evidence="8 9" id="KW-0624">Polysaccharide degradation</keyword>
<evidence type="ECO:0000256" key="4">
    <source>
        <dbReference type="ARBA" id="ARBA00022801"/>
    </source>
</evidence>
<keyword evidence="12" id="KW-1185">Reference proteome</keyword>
<dbReference type="EC" id="3.2.1.-" evidence="9"/>
<dbReference type="GO" id="GO:0030245">
    <property type="term" value="P:cellulose catabolic process"/>
    <property type="evidence" value="ECO:0007669"/>
    <property type="project" value="UniProtKB-KW"/>
</dbReference>
<reference evidence="11" key="2">
    <citation type="submission" date="2023-05" db="EMBL/GenBank/DDBJ databases">
        <authorList>
            <consortium name="Lawrence Berkeley National Laboratory"/>
            <person name="Steindorff A."/>
            <person name="Hensen N."/>
            <person name="Bonometti L."/>
            <person name="Westerberg I."/>
            <person name="Brannstrom I.O."/>
            <person name="Guillou S."/>
            <person name="Cros-Aarteil S."/>
            <person name="Calhoun S."/>
            <person name="Haridas S."/>
            <person name="Kuo A."/>
            <person name="Mondo S."/>
            <person name="Pangilinan J."/>
            <person name="Riley R."/>
            <person name="Labutti K."/>
            <person name="Andreopoulos B."/>
            <person name="Lipzen A."/>
            <person name="Chen C."/>
            <person name="Yanf M."/>
            <person name="Daum C."/>
            <person name="Ng V."/>
            <person name="Clum A."/>
            <person name="Ohm R."/>
            <person name="Martin F."/>
            <person name="Silar P."/>
            <person name="Natvig D."/>
            <person name="Lalanne C."/>
            <person name="Gautier V."/>
            <person name="Ament-Velasquez S.L."/>
            <person name="Kruys A."/>
            <person name="Hutchinson M.I."/>
            <person name="Powell A.J."/>
            <person name="Barry K."/>
            <person name="Miller A.N."/>
            <person name="Grigoriev I.V."/>
            <person name="Debuchy R."/>
            <person name="Gladieux P."/>
            <person name="Thoren M.H."/>
            <person name="Johannesson H."/>
        </authorList>
    </citation>
    <scope>NUCLEOTIDE SEQUENCE</scope>
    <source>
        <strain evidence="11">PSN243</strain>
    </source>
</reference>
<organism evidence="11 12">
    <name type="scientific">Podospora aff. communis PSN243</name>
    <dbReference type="NCBI Taxonomy" id="3040156"/>
    <lineage>
        <taxon>Eukaryota</taxon>
        <taxon>Fungi</taxon>
        <taxon>Dikarya</taxon>
        <taxon>Ascomycota</taxon>
        <taxon>Pezizomycotina</taxon>
        <taxon>Sordariomycetes</taxon>
        <taxon>Sordariomycetidae</taxon>
        <taxon>Sordariales</taxon>
        <taxon>Podosporaceae</taxon>
        <taxon>Podospora</taxon>
    </lineage>
</organism>
<dbReference type="Proteomes" id="UP001321760">
    <property type="component" value="Unassembled WGS sequence"/>
</dbReference>
<evidence type="ECO:0000256" key="1">
    <source>
        <dbReference type="ARBA" id="ARBA00001641"/>
    </source>
</evidence>
<dbReference type="GO" id="GO:0016162">
    <property type="term" value="F:cellulose 1,4-beta-cellobiosidase activity"/>
    <property type="evidence" value="ECO:0007669"/>
    <property type="project" value="UniProtKB-EC"/>
</dbReference>
<evidence type="ECO:0000256" key="9">
    <source>
        <dbReference type="RuleBase" id="RU361164"/>
    </source>
</evidence>
<evidence type="ECO:0000256" key="10">
    <source>
        <dbReference type="SAM" id="SignalP"/>
    </source>
</evidence>
<evidence type="ECO:0000256" key="2">
    <source>
        <dbReference type="ARBA" id="ARBA00006044"/>
    </source>
</evidence>
<keyword evidence="7 9" id="KW-0326">Glycosidase</keyword>
<proteinExistence type="inferred from homology"/>
<keyword evidence="6" id="KW-0119">Carbohydrate metabolism</keyword>
<reference evidence="11" key="1">
    <citation type="journal article" date="2023" name="Mol. Phylogenet. Evol.">
        <title>Genome-scale phylogeny and comparative genomics of the fungal order Sordariales.</title>
        <authorList>
            <person name="Hensen N."/>
            <person name="Bonometti L."/>
            <person name="Westerberg I."/>
            <person name="Brannstrom I.O."/>
            <person name="Guillou S."/>
            <person name="Cros-Aarteil S."/>
            <person name="Calhoun S."/>
            <person name="Haridas S."/>
            <person name="Kuo A."/>
            <person name="Mondo S."/>
            <person name="Pangilinan J."/>
            <person name="Riley R."/>
            <person name="LaButti K."/>
            <person name="Andreopoulos B."/>
            <person name="Lipzen A."/>
            <person name="Chen C."/>
            <person name="Yan M."/>
            <person name="Daum C."/>
            <person name="Ng V."/>
            <person name="Clum A."/>
            <person name="Steindorff A."/>
            <person name="Ohm R.A."/>
            <person name="Martin F."/>
            <person name="Silar P."/>
            <person name="Natvig D.O."/>
            <person name="Lalanne C."/>
            <person name="Gautier V."/>
            <person name="Ament-Velasquez S.L."/>
            <person name="Kruys A."/>
            <person name="Hutchinson M.I."/>
            <person name="Powell A.J."/>
            <person name="Barry K."/>
            <person name="Miller A.N."/>
            <person name="Grigoriev I.V."/>
            <person name="Debuchy R."/>
            <person name="Gladieux P."/>
            <person name="Hiltunen Thoren M."/>
            <person name="Johannesson H."/>
        </authorList>
    </citation>
    <scope>NUCLEOTIDE SEQUENCE</scope>
    <source>
        <strain evidence="11">PSN243</strain>
    </source>
</reference>
<evidence type="ECO:0000256" key="5">
    <source>
        <dbReference type="ARBA" id="ARBA00023001"/>
    </source>
</evidence>
<evidence type="ECO:0000256" key="7">
    <source>
        <dbReference type="ARBA" id="ARBA00023295"/>
    </source>
</evidence>
<dbReference type="Gene3D" id="2.70.100.10">
    <property type="entry name" value="Glycoside hydrolase, family 7, domain"/>
    <property type="match status" value="1"/>
</dbReference>
<keyword evidence="3 10" id="KW-0732">Signal</keyword>
<keyword evidence="4 9" id="KW-0378">Hydrolase</keyword>